<dbReference type="InterPro" id="IPR029058">
    <property type="entry name" value="AB_hydrolase_fold"/>
</dbReference>
<dbReference type="EMBL" id="JAANAS010000050">
    <property type="protein sequence ID" value="NGZ90040.1"/>
    <property type="molecule type" value="Genomic_DNA"/>
</dbReference>
<dbReference type="AlphaFoldDB" id="A0A967AE41"/>
<dbReference type="SUPFAM" id="SSF53474">
    <property type="entry name" value="alpha/beta-Hydrolases"/>
    <property type="match status" value="1"/>
</dbReference>
<dbReference type="Pfam" id="PF00561">
    <property type="entry name" value="Abhydrolase_1"/>
    <property type="match status" value="1"/>
</dbReference>
<dbReference type="InterPro" id="IPR050266">
    <property type="entry name" value="AB_hydrolase_sf"/>
</dbReference>
<keyword evidence="3" id="KW-1185">Reference proteome</keyword>
<feature type="domain" description="AB hydrolase-1" evidence="1">
    <location>
        <begin position="20"/>
        <end position="246"/>
    </location>
</feature>
<evidence type="ECO:0000313" key="3">
    <source>
        <dbReference type="Proteomes" id="UP000643701"/>
    </source>
</evidence>
<name>A0A967AE41_9FLAO</name>
<sequence>MKSFNYKQTPIYYQDEGEGKPLLLIHGFLENSSMWNDFTKLWKSNFRVIRIDLPGHGNTAAHTYLHSMAFYAQVCHQFITDLKLEKTIVVGHSMGGYIGLELIHQFPDKIDQLILLNSTALADSEERKAERTRAVKAIQQFPEAFVSMAVKNLFLPENQNRLKQAIEQAIAEAKKCTTQGIIATLEGLKTRKNHQETLAKTKVKSTIVAGKKDQVVNYAPTKQLAKETSTRLVSLPGGHMSHLEFPQETFEIISNLIAKE</sequence>
<proteinExistence type="predicted"/>
<organism evidence="2 3">
    <name type="scientific">Psychroflexus maritimus</name>
    <dbReference type="NCBI Taxonomy" id="2714865"/>
    <lineage>
        <taxon>Bacteria</taxon>
        <taxon>Pseudomonadati</taxon>
        <taxon>Bacteroidota</taxon>
        <taxon>Flavobacteriia</taxon>
        <taxon>Flavobacteriales</taxon>
        <taxon>Flavobacteriaceae</taxon>
        <taxon>Psychroflexus</taxon>
    </lineage>
</organism>
<keyword evidence="2" id="KW-0378">Hydrolase</keyword>
<accession>A0A967AE41</accession>
<gene>
    <name evidence="2" type="ORF">G7034_07235</name>
</gene>
<evidence type="ECO:0000313" key="2">
    <source>
        <dbReference type="EMBL" id="NGZ90040.1"/>
    </source>
</evidence>
<dbReference type="InterPro" id="IPR000073">
    <property type="entry name" value="AB_hydrolase_1"/>
</dbReference>
<protein>
    <submittedName>
        <fullName evidence="2">Alpha/beta hydrolase</fullName>
    </submittedName>
</protein>
<dbReference type="Gene3D" id="3.40.50.1820">
    <property type="entry name" value="alpha/beta hydrolase"/>
    <property type="match status" value="1"/>
</dbReference>
<dbReference type="PRINTS" id="PR00111">
    <property type="entry name" value="ABHYDROLASE"/>
</dbReference>
<dbReference type="PANTHER" id="PTHR43798">
    <property type="entry name" value="MONOACYLGLYCEROL LIPASE"/>
    <property type="match status" value="1"/>
</dbReference>
<comment type="caution">
    <text evidence="2">The sequence shown here is derived from an EMBL/GenBank/DDBJ whole genome shotgun (WGS) entry which is preliminary data.</text>
</comment>
<evidence type="ECO:0000259" key="1">
    <source>
        <dbReference type="Pfam" id="PF00561"/>
    </source>
</evidence>
<reference evidence="2" key="1">
    <citation type="submission" date="2020-03" db="EMBL/GenBank/DDBJ databases">
        <title>Psychroflexus Maritimus sp. nov., isolate from marine sediment.</title>
        <authorList>
            <person name="Zhong Y.-L."/>
        </authorList>
    </citation>
    <scope>NUCLEOTIDE SEQUENCE</scope>
    <source>
        <strain evidence="2">C1</strain>
    </source>
</reference>
<dbReference type="GO" id="GO:0016787">
    <property type="term" value="F:hydrolase activity"/>
    <property type="evidence" value="ECO:0007669"/>
    <property type="project" value="UniProtKB-KW"/>
</dbReference>
<dbReference type="Proteomes" id="UP000643701">
    <property type="component" value="Unassembled WGS sequence"/>
</dbReference>
<dbReference type="RefSeq" id="WP_166400290.1">
    <property type="nucleotide sequence ID" value="NZ_JAANAS010000050.1"/>
</dbReference>